<gene>
    <name evidence="1" type="ORF">RDB_LOCUS64236</name>
</gene>
<evidence type="ECO:0000313" key="2">
    <source>
        <dbReference type="Proteomes" id="UP000663831"/>
    </source>
</evidence>
<sequence>MSESTTSHPRWGRIIGSYPRSDVKDSTLSMDSEVAGLRAMKEISKLATSALSLSTPLEQYSHIKVSTLELALRLSQDTTKIHHLVDPSVASGCIRLMKAIIGRTPGVASPFSNEFGYLCFRLLVITLNACLLDRWGRLDETLTRREHFPRAAAHVLISVETSSAVHKQFENLFNGGDCDSVLGLSPPNNGRRPQQTTLLPLSDIEALLGVLWDDRKLFLRALMLDVPIASGLSGLLFLFTRRVAQENDSQHNPSPLRKKLYELALRYYLVQDSSQIGPTLNVISSNPSYGDWITTAKHVDAEDSRWIMTAFINRFSECSDPEHLIMEDASMMLRYVPLATDALTQDLLPEVLKHSIEYGWLVLLAQENKDEIRLIVHTILPALTWLISPPHNRSYRLDLPTQARVVNVMRERELLDWMAFAMYKLDPTPIGEIDGREPTSYGWLLCSAC</sequence>
<dbReference type="Proteomes" id="UP000663831">
    <property type="component" value="Unassembled WGS sequence"/>
</dbReference>
<proteinExistence type="predicted"/>
<accession>A0A8H3B6S4</accession>
<comment type="caution">
    <text evidence="1">The sequence shown here is derived from an EMBL/GenBank/DDBJ whole genome shotgun (WGS) entry which is preliminary data.</text>
</comment>
<organism evidence="1 2">
    <name type="scientific">Rhizoctonia solani</name>
    <dbReference type="NCBI Taxonomy" id="456999"/>
    <lineage>
        <taxon>Eukaryota</taxon>
        <taxon>Fungi</taxon>
        <taxon>Dikarya</taxon>
        <taxon>Basidiomycota</taxon>
        <taxon>Agaricomycotina</taxon>
        <taxon>Agaricomycetes</taxon>
        <taxon>Cantharellales</taxon>
        <taxon>Ceratobasidiaceae</taxon>
        <taxon>Rhizoctonia</taxon>
    </lineage>
</organism>
<evidence type="ECO:0000313" key="1">
    <source>
        <dbReference type="EMBL" id="CAE6449419.1"/>
    </source>
</evidence>
<protein>
    <submittedName>
        <fullName evidence="1">Uncharacterized protein</fullName>
    </submittedName>
</protein>
<name>A0A8H3B6S4_9AGAM</name>
<reference evidence="1" key="1">
    <citation type="submission" date="2021-01" db="EMBL/GenBank/DDBJ databases">
        <authorList>
            <person name="Kaushik A."/>
        </authorList>
    </citation>
    <scope>NUCLEOTIDE SEQUENCE</scope>
    <source>
        <strain evidence="1">AG3-1AP</strain>
    </source>
</reference>
<dbReference type="AlphaFoldDB" id="A0A8H3B6S4"/>
<dbReference type="EMBL" id="CAJMWV010001925">
    <property type="protein sequence ID" value="CAE6449419.1"/>
    <property type="molecule type" value="Genomic_DNA"/>
</dbReference>